<evidence type="ECO:0000313" key="6">
    <source>
        <dbReference type="Proteomes" id="UP000189703"/>
    </source>
</evidence>
<dbReference type="FunCoup" id="A0A1U7Z092">
    <property type="interactions" value="304"/>
</dbReference>
<feature type="repeat" description="PPR" evidence="4">
    <location>
        <begin position="642"/>
        <end position="676"/>
    </location>
</feature>
<evidence type="ECO:0000256" key="2">
    <source>
        <dbReference type="ARBA" id="ARBA00022737"/>
    </source>
</evidence>
<feature type="repeat" description="PPR" evidence="4">
    <location>
        <begin position="541"/>
        <end position="575"/>
    </location>
</feature>
<dbReference type="Pfam" id="PF12854">
    <property type="entry name" value="PPR_1"/>
    <property type="match status" value="1"/>
</dbReference>
<dbReference type="FunFam" id="1.25.40.10:FF:000073">
    <property type="entry name" value="Pentatricopeptide repeat-containing protein chloroplastic"/>
    <property type="match status" value="1"/>
</dbReference>
<comment type="similarity">
    <text evidence="1">Belongs to the PPR family. PCMP-H subfamily.</text>
</comment>
<dbReference type="InterPro" id="IPR046960">
    <property type="entry name" value="PPR_At4g14850-like_plant"/>
</dbReference>
<gene>
    <name evidence="7" type="primary">LOC104587867</name>
</gene>
<feature type="repeat" description="PPR" evidence="4">
    <location>
        <begin position="259"/>
        <end position="293"/>
    </location>
</feature>
<dbReference type="Pfam" id="PF20431">
    <property type="entry name" value="E_motif"/>
    <property type="match status" value="1"/>
</dbReference>
<dbReference type="AlphaFoldDB" id="A0A1U7Z092"/>
<keyword evidence="2" id="KW-0677">Repeat</keyword>
<dbReference type="InterPro" id="IPR046848">
    <property type="entry name" value="E_motif"/>
</dbReference>
<dbReference type="Pfam" id="PF13041">
    <property type="entry name" value="PPR_2"/>
    <property type="match status" value="6"/>
</dbReference>
<dbReference type="RefSeq" id="XP_010243924.2">
    <property type="nucleotide sequence ID" value="XM_010245622.2"/>
</dbReference>
<feature type="transmembrane region" description="Helical" evidence="5">
    <location>
        <begin position="20"/>
        <end position="40"/>
    </location>
</feature>
<dbReference type="PANTHER" id="PTHR47926:SF343">
    <property type="entry name" value="PENTACOTRIPEPTIDE-REPEAT REGION OF PRORP DOMAIN-CONTAINING PROTEIN"/>
    <property type="match status" value="1"/>
</dbReference>
<sequence length="869" mass="96644">MLRRPHSWAHEVGIEPLKRIVYSLHICFFFSLLLVMNGGWSSKPPFLQVLCARFGVTMESKVTLFSKLLQTCIDKKVHLAGKVIHAQVIVNGLFSDIFLSNRLIEFYAKCGKLDFARHVFEKMPGKNIYSWNAIVSSFCKAGELQEAEHLFLEMPERNTVSWNTIISTLVRNKLEEKALHLYYMMNKEGFRPTQFTFASVLSACGGLMELEHGMSCHALSIKVGLDSNMYVENALVGMYAKCGIMEDAIEAFGEMSQPNEVAFTAIMGGLLQANRIEEALRMFTKMHQIGIQIDSVSISSILSVCARGGSGEPNGPSPRYGIQCNIHGLQVHGFIIKFGFEMDLHVNNSLLDMYAKSGSMDVAEIIFANMPDVNVVSWNILIAGYGQQGTSERAIDLLQMMQQHGFEPDEVTYLSMLGACVKSGDMETGIQMFDQIACPSVSSWNALLSGYSQIGNHTEAVEFFKKMQFVNVHPDHTTLAVILNSCAGIGFLNGGKQVHAVSIKSVLDADMFVASALIDMYSKCGNIDMARHVFDRMHERDDVCWNSMIAGFALHSLNREACILFKEMQENGVSPTQFSYATILSSCARLASLSHGRQLHAQIIKDGYINDVFVGSALIDMYSRCGDVSLARQFFDEMPNKNIVSWNEMIHGYAQNGCGNEAVDLFDNMIQSGGKPDGITFISVLTACSHTDLADVALRIFNSMEQEHGVKPLADHYTCIIDSLGRAGRFNEAEILINKMPYIDDPIVWEVLLSSCRVHANINLGKLAAEQLFRIDPQNPAPYVLLSNIYASLGRWDDASAVREKMSGQQVSKYPGYSWIEFKNGVQAFMADDDLRMVGVGKEVNQGNILSFRGGAKCFRRRLIKRVST</sequence>
<dbReference type="Pfam" id="PF01535">
    <property type="entry name" value="PPR"/>
    <property type="match status" value="4"/>
</dbReference>
<keyword evidence="5" id="KW-0812">Transmembrane</keyword>
<dbReference type="GO" id="GO:0003729">
    <property type="term" value="F:mRNA binding"/>
    <property type="evidence" value="ECO:0007669"/>
    <property type="project" value="UniProtKB-ARBA"/>
</dbReference>
<keyword evidence="5" id="KW-1133">Transmembrane helix</keyword>
<feature type="repeat" description="PPR" evidence="4">
    <location>
        <begin position="611"/>
        <end position="641"/>
    </location>
</feature>
<feature type="repeat" description="PPR" evidence="4">
    <location>
        <begin position="127"/>
        <end position="161"/>
    </location>
</feature>
<dbReference type="eggNOG" id="KOG4197">
    <property type="taxonomic scope" value="Eukaryota"/>
</dbReference>
<name>A0A1U7Z092_NELNU</name>
<dbReference type="InterPro" id="IPR011990">
    <property type="entry name" value="TPR-like_helical_dom_sf"/>
</dbReference>
<dbReference type="FunFam" id="1.25.40.10:FF:000688">
    <property type="entry name" value="Pentatricopeptide repeat-containing protein"/>
    <property type="match status" value="1"/>
</dbReference>
<dbReference type="OrthoDB" id="185373at2759"/>
<dbReference type="InterPro" id="IPR002885">
    <property type="entry name" value="PPR_rpt"/>
</dbReference>
<accession>A0A1U7Z092</accession>
<keyword evidence="6" id="KW-1185">Reference proteome</keyword>
<dbReference type="FunFam" id="1.25.40.10:FF:000090">
    <property type="entry name" value="Pentatricopeptide repeat-containing protein, chloroplastic"/>
    <property type="match status" value="1"/>
</dbReference>
<evidence type="ECO:0000256" key="4">
    <source>
        <dbReference type="PROSITE-ProRule" id="PRU00708"/>
    </source>
</evidence>
<proteinExistence type="inferred from homology"/>
<dbReference type="FunFam" id="1.25.40.10:FF:000442">
    <property type="entry name" value="Pentatricopeptide repeat-containing protein At3g49710"/>
    <property type="match status" value="1"/>
</dbReference>
<organism evidence="6 7">
    <name type="scientific">Nelumbo nucifera</name>
    <name type="common">Sacred lotus</name>
    <dbReference type="NCBI Taxonomy" id="4432"/>
    <lineage>
        <taxon>Eukaryota</taxon>
        <taxon>Viridiplantae</taxon>
        <taxon>Streptophyta</taxon>
        <taxon>Embryophyta</taxon>
        <taxon>Tracheophyta</taxon>
        <taxon>Spermatophyta</taxon>
        <taxon>Magnoliopsida</taxon>
        <taxon>Proteales</taxon>
        <taxon>Nelumbonaceae</taxon>
        <taxon>Nelumbo</taxon>
    </lineage>
</organism>
<dbReference type="GeneID" id="104587867"/>
<dbReference type="OMA" id="CIDKKAH"/>
<dbReference type="GO" id="GO:0009451">
    <property type="term" value="P:RNA modification"/>
    <property type="evidence" value="ECO:0007669"/>
    <property type="project" value="InterPro"/>
</dbReference>
<evidence type="ECO:0000256" key="1">
    <source>
        <dbReference type="ARBA" id="ARBA00006643"/>
    </source>
</evidence>
<dbReference type="KEGG" id="nnu:104587867"/>
<keyword evidence="3" id="KW-0809">Transit peptide</keyword>
<feature type="repeat" description="PPR" evidence="4">
    <location>
        <begin position="510"/>
        <end position="540"/>
    </location>
</feature>
<dbReference type="PROSITE" id="PS51375">
    <property type="entry name" value="PPR"/>
    <property type="match status" value="8"/>
</dbReference>
<dbReference type="InParanoid" id="A0A1U7Z092"/>
<dbReference type="PANTHER" id="PTHR47926">
    <property type="entry name" value="PENTATRICOPEPTIDE REPEAT-CONTAINING PROTEIN"/>
    <property type="match status" value="1"/>
</dbReference>
<dbReference type="Proteomes" id="UP000189703">
    <property type="component" value="Unplaced"/>
</dbReference>
<evidence type="ECO:0000313" key="7">
    <source>
        <dbReference type="RefSeq" id="XP_010243924.2"/>
    </source>
</evidence>
<evidence type="ECO:0000256" key="5">
    <source>
        <dbReference type="SAM" id="Phobius"/>
    </source>
</evidence>
<feature type="repeat" description="PPR" evidence="4">
    <location>
        <begin position="440"/>
        <end position="474"/>
    </location>
</feature>
<protein>
    <submittedName>
        <fullName evidence="7">Pentatricopeptide repeat-containing protein At4g20770</fullName>
    </submittedName>
</protein>
<evidence type="ECO:0000256" key="3">
    <source>
        <dbReference type="ARBA" id="ARBA00022946"/>
    </source>
</evidence>
<dbReference type="Gene3D" id="1.25.40.10">
    <property type="entry name" value="Tetratricopeptide repeat domain"/>
    <property type="match status" value="7"/>
</dbReference>
<dbReference type="FunFam" id="1.25.40.10:FF:000488">
    <property type="entry name" value="Pentatricopeptide repeat-containing protein, mitochondrial"/>
    <property type="match status" value="1"/>
</dbReference>
<dbReference type="NCBIfam" id="TIGR00756">
    <property type="entry name" value="PPR"/>
    <property type="match status" value="9"/>
</dbReference>
<feature type="repeat" description="PPR" evidence="4">
    <location>
        <begin position="374"/>
        <end position="408"/>
    </location>
</feature>
<dbReference type="SUPFAM" id="SSF48452">
    <property type="entry name" value="TPR-like"/>
    <property type="match status" value="1"/>
</dbReference>
<reference evidence="7" key="1">
    <citation type="submission" date="2025-08" db="UniProtKB">
        <authorList>
            <consortium name="RefSeq"/>
        </authorList>
    </citation>
    <scope>IDENTIFICATION</scope>
</reference>
<keyword evidence="5" id="KW-0472">Membrane</keyword>